<dbReference type="PANTHER" id="PTHR24421">
    <property type="entry name" value="NITRATE/NITRITE SENSOR PROTEIN NARX-RELATED"/>
    <property type="match status" value="1"/>
</dbReference>
<dbReference type="Proteomes" id="UP000265419">
    <property type="component" value="Unassembled WGS sequence"/>
</dbReference>
<accession>A0A399J6U3</accession>
<dbReference type="Pfam" id="PF02518">
    <property type="entry name" value="HATPase_c"/>
    <property type="match status" value="1"/>
</dbReference>
<organism evidence="12 13">
    <name type="scientific">Galactobacter valiniphilus</name>
    <dbReference type="NCBI Taxonomy" id="2676122"/>
    <lineage>
        <taxon>Bacteria</taxon>
        <taxon>Bacillati</taxon>
        <taxon>Actinomycetota</taxon>
        <taxon>Actinomycetes</taxon>
        <taxon>Micrococcales</taxon>
        <taxon>Micrococcaceae</taxon>
        <taxon>Galactobacter</taxon>
    </lineage>
</organism>
<dbReference type="InterPro" id="IPR055558">
    <property type="entry name" value="DUF7134"/>
</dbReference>
<comment type="catalytic activity">
    <reaction evidence="1">
        <text>ATP + protein L-histidine = ADP + protein N-phospho-L-histidine.</text>
        <dbReference type="EC" id="2.7.13.3"/>
    </reaction>
</comment>
<evidence type="ECO:0000313" key="12">
    <source>
        <dbReference type="EMBL" id="RII41181.1"/>
    </source>
</evidence>
<dbReference type="AlphaFoldDB" id="A0A399J6U3"/>
<dbReference type="GO" id="GO:0000155">
    <property type="term" value="F:phosphorelay sensor kinase activity"/>
    <property type="evidence" value="ECO:0007669"/>
    <property type="project" value="InterPro"/>
</dbReference>
<evidence type="ECO:0000256" key="9">
    <source>
        <dbReference type="SAM" id="MobiDB-lite"/>
    </source>
</evidence>
<name>A0A399J6U3_9MICC</name>
<evidence type="ECO:0000256" key="4">
    <source>
        <dbReference type="ARBA" id="ARBA00022679"/>
    </source>
</evidence>
<feature type="transmembrane region" description="Helical" evidence="10">
    <location>
        <begin position="213"/>
        <end position="236"/>
    </location>
</feature>
<keyword evidence="10" id="KW-0812">Transmembrane</keyword>
<dbReference type="Pfam" id="PF23539">
    <property type="entry name" value="DUF7134"/>
    <property type="match status" value="1"/>
</dbReference>
<dbReference type="PANTHER" id="PTHR24421:SF10">
    <property type="entry name" value="NITRATE_NITRITE SENSOR PROTEIN NARQ"/>
    <property type="match status" value="1"/>
</dbReference>
<evidence type="ECO:0000256" key="6">
    <source>
        <dbReference type="ARBA" id="ARBA00022777"/>
    </source>
</evidence>
<sequence>MTAAVPPTERAEGASPTGDAPSGAPGTPGNGPTSGASSQPAPPPAGWDALRGIPDGDDVWQALGDRHHSKLRRYVRAHPLIMDFAVCAGYILLSLLTMIFSIAQTDPSWPWVFAVIALIAGALFFRRRFPLAVLVIVTVLELGSMLLALPLSSMGIGLWFALYAVARQYAAARVYTVAFIVTVLEGVCLLIWYAKSGSWDALAEGADPAAHVVLFVMLVGSYALVNALVVFFGAWVRNQRLHEAELEGWARRAQDLARGRERNRIAGEMHDIVAHSLSVMIALSDGARKVGAKNPERALSVMGDVSKTGRTALADLRRSLGVLRAEGGDAPLGPAGAGADLDEMLDGFRATGLPLRVDRQGLLPEDPALRLSAVRIVQESLTNALRYAKEPSEVLVWMRADEHGVHLRVRDDGRHASRRPRSQGSGIGLSGMVERARLFGGSVTAGPLESGGWGVEAWLPAPQGQESRAARGREEES</sequence>
<dbReference type="CDD" id="cd16917">
    <property type="entry name" value="HATPase_UhpB-NarQ-NarX-like"/>
    <property type="match status" value="1"/>
</dbReference>
<evidence type="ECO:0000256" key="5">
    <source>
        <dbReference type="ARBA" id="ARBA00022741"/>
    </source>
</evidence>
<protein>
    <recommendedName>
        <fullName evidence="2">histidine kinase</fullName>
        <ecNumber evidence="2">2.7.13.3</ecNumber>
    </recommendedName>
</protein>
<dbReference type="GO" id="GO:0016020">
    <property type="term" value="C:membrane"/>
    <property type="evidence" value="ECO:0007669"/>
    <property type="project" value="InterPro"/>
</dbReference>
<feature type="compositionally biased region" description="Basic and acidic residues" evidence="9">
    <location>
        <begin position="468"/>
        <end position="477"/>
    </location>
</feature>
<comment type="caution">
    <text evidence="12">The sequence shown here is derived from an EMBL/GenBank/DDBJ whole genome shotgun (WGS) entry which is preliminary data.</text>
</comment>
<feature type="region of interest" description="Disordered" evidence="9">
    <location>
        <begin position="1"/>
        <end position="48"/>
    </location>
</feature>
<keyword evidence="3" id="KW-0597">Phosphoprotein</keyword>
<reference evidence="12 13" key="1">
    <citation type="submission" date="2018-07" db="EMBL/GenBank/DDBJ databases">
        <title>Arthrobacter sp. nov., isolated from raw cow's milk with high bacterial count.</title>
        <authorList>
            <person name="Hahne J."/>
            <person name="Isele D."/>
            <person name="Lipski A."/>
        </authorList>
    </citation>
    <scope>NUCLEOTIDE SEQUENCE [LARGE SCALE GENOMIC DNA]</scope>
    <source>
        <strain evidence="12 13">JZ R-35</strain>
    </source>
</reference>
<evidence type="ECO:0000256" key="10">
    <source>
        <dbReference type="SAM" id="Phobius"/>
    </source>
</evidence>
<evidence type="ECO:0000259" key="11">
    <source>
        <dbReference type="SMART" id="SM00387"/>
    </source>
</evidence>
<evidence type="ECO:0000313" key="13">
    <source>
        <dbReference type="Proteomes" id="UP000265419"/>
    </source>
</evidence>
<feature type="domain" description="Histidine kinase/HSP90-like ATPase" evidence="11">
    <location>
        <begin position="368"/>
        <end position="465"/>
    </location>
</feature>
<keyword evidence="4" id="KW-0808">Transferase</keyword>
<dbReference type="Pfam" id="PF07730">
    <property type="entry name" value="HisKA_3"/>
    <property type="match status" value="1"/>
</dbReference>
<keyword evidence="10" id="KW-1133">Transmembrane helix</keyword>
<dbReference type="SUPFAM" id="SSF55874">
    <property type="entry name" value="ATPase domain of HSP90 chaperone/DNA topoisomerase II/histidine kinase"/>
    <property type="match status" value="1"/>
</dbReference>
<feature type="transmembrane region" description="Helical" evidence="10">
    <location>
        <begin position="80"/>
        <end position="102"/>
    </location>
</feature>
<keyword evidence="10" id="KW-0472">Membrane</keyword>
<feature type="transmembrane region" description="Helical" evidence="10">
    <location>
        <begin position="132"/>
        <end position="162"/>
    </location>
</feature>
<dbReference type="InterPro" id="IPR050482">
    <property type="entry name" value="Sensor_HK_TwoCompSys"/>
</dbReference>
<evidence type="ECO:0000256" key="7">
    <source>
        <dbReference type="ARBA" id="ARBA00022840"/>
    </source>
</evidence>
<dbReference type="GO" id="GO:0046983">
    <property type="term" value="F:protein dimerization activity"/>
    <property type="evidence" value="ECO:0007669"/>
    <property type="project" value="InterPro"/>
</dbReference>
<feature type="region of interest" description="Disordered" evidence="9">
    <location>
        <begin position="454"/>
        <end position="477"/>
    </location>
</feature>
<dbReference type="EC" id="2.7.13.3" evidence="2"/>
<keyword evidence="8" id="KW-0902">Two-component regulatory system</keyword>
<feature type="transmembrane region" description="Helical" evidence="10">
    <location>
        <begin position="174"/>
        <end position="193"/>
    </location>
</feature>
<evidence type="ECO:0000256" key="1">
    <source>
        <dbReference type="ARBA" id="ARBA00000085"/>
    </source>
</evidence>
<feature type="transmembrane region" description="Helical" evidence="10">
    <location>
        <begin position="108"/>
        <end position="125"/>
    </location>
</feature>
<gene>
    <name evidence="12" type="ORF">DWB68_14005</name>
</gene>
<dbReference type="GO" id="GO:0005524">
    <property type="term" value="F:ATP binding"/>
    <property type="evidence" value="ECO:0007669"/>
    <property type="project" value="UniProtKB-KW"/>
</dbReference>
<keyword evidence="6 12" id="KW-0418">Kinase</keyword>
<evidence type="ECO:0000256" key="3">
    <source>
        <dbReference type="ARBA" id="ARBA00022553"/>
    </source>
</evidence>
<keyword evidence="13" id="KW-1185">Reference proteome</keyword>
<keyword evidence="7" id="KW-0067">ATP-binding</keyword>
<evidence type="ECO:0000256" key="2">
    <source>
        <dbReference type="ARBA" id="ARBA00012438"/>
    </source>
</evidence>
<dbReference type="SMART" id="SM00387">
    <property type="entry name" value="HATPase_c"/>
    <property type="match status" value="1"/>
</dbReference>
<dbReference type="EMBL" id="QQXK01000034">
    <property type="protein sequence ID" value="RII41181.1"/>
    <property type="molecule type" value="Genomic_DNA"/>
</dbReference>
<dbReference type="Gene3D" id="3.30.565.10">
    <property type="entry name" value="Histidine kinase-like ATPase, C-terminal domain"/>
    <property type="match status" value="1"/>
</dbReference>
<proteinExistence type="predicted"/>
<keyword evidence="5" id="KW-0547">Nucleotide-binding</keyword>
<dbReference type="InterPro" id="IPR003594">
    <property type="entry name" value="HATPase_dom"/>
</dbReference>
<dbReference type="InterPro" id="IPR036890">
    <property type="entry name" value="HATPase_C_sf"/>
</dbReference>
<dbReference type="InterPro" id="IPR011712">
    <property type="entry name" value="Sig_transdc_His_kin_sub3_dim/P"/>
</dbReference>
<evidence type="ECO:0000256" key="8">
    <source>
        <dbReference type="ARBA" id="ARBA00023012"/>
    </source>
</evidence>
<dbReference type="Gene3D" id="1.20.5.1930">
    <property type="match status" value="1"/>
</dbReference>